<feature type="domain" description="Polysaccharide pyruvyl transferase" evidence="1">
    <location>
        <begin position="58"/>
        <end position="296"/>
    </location>
</feature>
<accession>A0A974ZTG8</accession>
<evidence type="ECO:0000313" key="2">
    <source>
        <dbReference type="EMBL" id="QSE89766.1"/>
    </source>
</evidence>
<dbReference type="Proteomes" id="UP000662986">
    <property type="component" value="Chromosome"/>
</dbReference>
<name>A0A974ZTG8_9NOCA</name>
<gene>
    <name evidence="2" type="ORF">JWS13_14575</name>
</gene>
<protein>
    <submittedName>
        <fullName evidence="2">Polysaccharide pyruvyl transferase family protein</fullName>
    </submittedName>
</protein>
<proteinExistence type="predicted"/>
<reference evidence="2 3" key="2">
    <citation type="journal article" date="2022" name="Arch. Microbiol.">
        <title>Rhodococcus pseudokoreensis sp. nov. isolated from the rhizosphere of young M26 apple rootstocks.</title>
        <authorList>
            <person name="Kampfer P."/>
            <person name="Glaeser S.P."/>
            <person name="Blom J."/>
            <person name="Wolf J."/>
            <person name="Benning S."/>
            <person name="Schloter M."/>
            <person name="Neumann-Schaal M."/>
        </authorList>
    </citation>
    <scope>NUCLEOTIDE SEQUENCE [LARGE SCALE GENOMIC DNA]</scope>
    <source>
        <strain evidence="2 3">R79</strain>
    </source>
</reference>
<dbReference type="InterPro" id="IPR007345">
    <property type="entry name" value="Polysacch_pyruvyl_Trfase"/>
</dbReference>
<organism evidence="2 3">
    <name type="scientific">Rhodococcus pseudokoreensis</name>
    <dbReference type="NCBI Taxonomy" id="2811421"/>
    <lineage>
        <taxon>Bacteria</taxon>
        <taxon>Bacillati</taxon>
        <taxon>Actinomycetota</taxon>
        <taxon>Actinomycetes</taxon>
        <taxon>Mycobacteriales</taxon>
        <taxon>Nocardiaceae</taxon>
        <taxon>Rhodococcus</taxon>
    </lineage>
</organism>
<sequence>MTKVLVLWADTRSANFGVQVLARGLAELATRAWGPETVVEFQNYMPGDSPVSFTTRSIARDFGRRNGPIKTKLREYDVILDSGAGDSFTDIYGLKRHAFMVYASRSAAKLGIPVAMGPQTIGPFTTAAGRRGGKYCLDRASVVQSRDDVSAEYSATLGRPVDARATDVVFALPRTEVPKSRDVVVNVSGLLWFSDRHGDSAGYRNSVRSLLGELRSAGRQVSLLAHVVDAVSVDDDVAAVRDLDSEFRSGLEVVIPRTLDEVRNTVGSAEWVVGARMHACLNALSMGTPAIPWAYSRKFAPLMSDLGWDLSVDLAHEQNPGEVTAQVITTRKAADVGDQVKGVHDLAEQRLSAAVASLQTVGTA</sequence>
<dbReference type="Pfam" id="PF04230">
    <property type="entry name" value="PS_pyruv_trans"/>
    <property type="match status" value="1"/>
</dbReference>
<reference evidence="2 3" key="1">
    <citation type="journal article" date="2021" name="Microbiol. Resour. Announc.">
        <title>Complete Genome Sequences of Two Rhodococcus sp. Strains with Large and Linear Chromosomes, Isolated from Apple Rhizosphere.</title>
        <authorList>
            <person name="Benning S."/>
            <person name="Brugnone N."/>
            <person name="Siani R."/>
            <person name="Kublik S."/>
            <person name="Schloter M."/>
            <person name="Rad V."/>
        </authorList>
    </citation>
    <scope>NUCLEOTIDE SEQUENCE [LARGE SCALE GENOMIC DNA]</scope>
    <source>
        <strain evidence="2 3">R79</strain>
    </source>
</reference>
<keyword evidence="2" id="KW-0808">Transferase</keyword>
<dbReference type="RefSeq" id="WP_206006219.1">
    <property type="nucleotide sequence ID" value="NZ_CP070619.1"/>
</dbReference>
<dbReference type="GO" id="GO:0016740">
    <property type="term" value="F:transferase activity"/>
    <property type="evidence" value="ECO:0007669"/>
    <property type="project" value="UniProtKB-KW"/>
</dbReference>
<dbReference type="EMBL" id="CP070619">
    <property type="protein sequence ID" value="QSE89766.1"/>
    <property type="molecule type" value="Genomic_DNA"/>
</dbReference>
<evidence type="ECO:0000313" key="3">
    <source>
        <dbReference type="Proteomes" id="UP000662986"/>
    </source>
</evidence>
<evidence type="ECO:0000259" key="1">
    <source>
        <dbReference type="Pfam" id="PF04230"/>
    </source>
</evidence>
<keyword evidence="3" id="KW-1185">Reference proteome</keyword>
<dbReference type="PANTHER" id="PTHR36836">
    <property type="entry name" value="COLANIC ACID BIOSYNTHESIS PROTEIN WCAK"/>
    <property type="match status" value="1"/>
</dbReference>
<dbReference type="PANTHER" id="PTHR36836:SF1">
    <property type="entry name" value="COLANIC ACID BIOSYNTHESIS PROTEIN WCAK"/>
    <property type="match status" value="1"/>
</dbReference>